<dbReference type="PROSITE" id="PS51329">
    <property type="entry name" value="C_CAP_COFACTOR_C"/>
    <property type="match status" value="1"/>
</dbReference>
<dbReference type="InterPro" id="IPR017901">
    <property type="entry name" value="C-CAP_CF_C-like"/>
</dbReference>
<gene>
    <name evidence="6" type="ORF">E1B28_007204</name>
</gene>
<dbReference type="InterPro" id="IPR027684">
    <property type="entry name" value="TBCC"/>
</dbReference>
<dbReference type="Gene3D" id="2.160.20.70">
    <property type="match status" value="1"/>
</dbReference>
<comment type="similarity">
    <text evidence="2">Belongs to the TBCC family.</text>
</comment>
<dbReference type="GO" id="GO:0007023">
    <property type="term" value="P:post-chaperonin tubulin folding pathway"/>
    <property type="evidence" value="ECO:0007669"/>
    <property type="project" value="InterPro"/>
</dbReference>
<evidence type="ECO:0000256" key="3">
    <source>
        <dbReference type="ARBA" id="ARBA00022490"/>
    </source>
</evidence>
<dbReference type="InterPro" id="IPR016098">
    <property type="entry name" value="CAP/MinC_C"/>
</dbReference>
<reference evidence="6" key="1">
    <citation type="journal article" date="2021" name="Genome Biol. Evol.">
        <title>The assembled and annotated genome of the fairy-ring fungus Marasmius oreades.</title>
        <authorList>
            <person name="Hiltunen M."/>
            <person name="Ament-Velasquez S.L."/>
            <person name="Johannesson H."/>
        </authorList>
    </citation>
    <scope>NUCLEOTIDE SEQUENCE</scope>
    <source>
        <strain evidence="6">03SP1</strain>
    </source>
</reference>
<comment type="subcellular location">
    <subcellularLocation>
        <location evidence="1">Cytoplasm</location>
    </subcellularLocation>
</comment>
<accession>A0A9P7S1S9</accession>
<dbReference type="GeneID" id="66076280"/>
<dbReference type="Pfam" id="PF07986">
    <property type="entry name" value="TBCC"/>
    <property type="match status" value="1"/>
</dbReference>
<keyword evidence="4" id="KW-0143">Chaperone</keyword>
<protein>
    <recommendedName>
        <fullName evidence="5">C-CAP/cofactor C-like domain-containing protein</fullName>
    </recommendedName>
</protein>
<dbReference type="Proteomes" id="UP001049176">
    <property type="component" value="Chromosome 4"/>
</dbReference>
<keyword evidence="3" id="KW-0963">Cytoplasm</keyword>
<dbReference type="GO" id="GO:0007021">
    <property type="term" value="P:tubulin complex assembly"/>
    <property type="evidence" value="ECO:0007669"/>
    <property type="project" value="TreeGrafter"/>
</dbReference>
<dbReference type="Gene3D" id="1.20.58.1250">
    <property type="entry name" value="Tubulin Binding Cofactor C, N-terminal domain"/>
    <property type="match status" value="1"/>
</dbReference>
<dbReference type="AlphaFoldDB" id="A0A9P7S1S9"/>
<evidence type="ECO:0000259" key="5">
    <source>
        <dbReference type="PROSITE" id="PS51329"/>
    </source>
</evidence>
<proteinExistence type="inferred from homology"/>
<evidence type="ECO:0000256" key="1">
    <source>
        <dbReference type="ARBA" id="ARBA00004496"/>
    </source>
</evidence>
<sequence length="241" mass="26906">MSRWGFSQQFLAEFQAEREELIKSGTTLDGVNKLRKKLNDASDSLPAFDQRNCHQQIQELESQVIAPKPTKFSFTRKPKTAPTIRSSPPATAALETTQPLPVSVDEHPLSNITHSIVHIQHELPAVHIHNASNSLIVLTNVSGSAILHDVHDSILIISSHQFRIHNSSNTRINLTTQSTPIIEHSSGLTFNVTDVQDFSHVKPTPSPNWRFDDNSVDVSSILDRLQTPGFNVDDVLKEFLR</sequence>
<keyword evidence="7" id="KW-1185">Reference proteome</keyword>
<feature type="domain" description="C-CAP/cofactor C-like" evidence="5">
    <location>
        <begin position="88"/>
        <end position="216"/>
    </location>
</feature>
<dbReference type="PANTHER" id="PTHR15139:SF0">
    <property type="entry name" value="TUBULIN-SPECIFIC CHAPERONE C"/>
    <property type="match status" value="1"/>
</dbReference>
<evidence type="ECO:0000256" key="2">
    <source>
        <dbReference type="ARBA" id="ARBA00008848"/>
    </source>
</evidence>
<name>A0A9P7S1S9_9AGAR</name>
<evidence type="ECO:0000313" key="7">
    <source>
        <dbReference type="Proteomes" id="UP001049176"/>
    </source>
</evidence>
<organism evidence="6 7">
    <name type="scientific">Marasmius oreades</name>
    <name type="common">fairy-ring Marasmius</name>
    <dbReference type="NCBI Taxonomy" id="181124"/>
    <lineage>
        <taxon>Eukaryota</taxon>
        <taxon>Fungi</taxon>
        <taxon>Dikarya</taxon>
        <taxon>Basidiomycota</taxon>
        <taxon>Agaricomycotina</taxon>
        <taxon>Agaricomycetes</taxon>
        <taxon>Agaricomycetidae</taxon>
        <taxon>Agaricales</taxon>
        <taxon>Marasmiineae</taxon>
        <taxon>Marasmiaceae</taxon>
        <taxon>Marasmius</taxon>
    </lineage>
</organism>
<dbReference type="SMART" id="SM00673">
    <property type="entry name" value="CARP"/>
    <property type="match status" value="2"/>
</dbReference>
<evidence type="ECO:0000256" key="4">
    <source>
        <dbReference type="ARBA" id="ARBA00023186"/>
    </source>
</evidence>
<comment type="caution">
    <text evidence="6">The sequence shown here is derived from an EMBL/GenBank/DDBJ whole genome shotgun (WGS) entry which is preliminary data.</text>
</comment>
<dbReference type="PANTHER" id="PTHR15139">
    <property type="entry name" value="TUBULIN FOLDING COFACTOR C"/>
    <property type="match status" value="1"/>
</dbReference>
<evidence type="ECO:0000313" key="6">
    <source>
        <dbReference type="EMBL" id="KAG7093532.1"/>
    </source>
</evidence>
<dbReference type="GO" id="GO:0005737">
    <property type="term" value="C:cytoplasm"/>
    <property type="evidence" value="ECO:0007669"/>
    <property type="project" value="UniProtKB-SubCell"/>
</dbReference>
<dbReference type="InterPro" id="IPR012945">
    <property type="entry name" value="Tubulin-bd_cofactor_C_dom"/>
</dbReference>
<dbReference type="InterPro" id="IPR006599">
    <property type="entry name" value="CARP_motif"/>
</dbReference>
<dbReference type="OrthoDB" id="194775at2759"/>
<dbReference type="KEGG" id="more:E1B28_007204"/>
<dbReference type="InterPro" id="IPR038397">
    <property type="entry name" value="TBCC_N_sf"/>
</dbReference>
<dbReference type="RefSeq" id="XP_043010002.1">
    <property type="nucleotide sequence ID" value="XM_043151920.1"/>
</dbReference>
<dbReference type="EMBL" id="CM032184">
    <property type="protein sequence ID" value="KAG7093532.1"/>
    <property type="molecule type" value="Genomic_DNA"/>
</dbReference>